<organism evidence="4 5">
    <name type="scientific">Ferrimonas marina</name>
    <dbReference type="NCBI Taxonomy" id="299255"/>
    <lineage>
        <taxon>Bacteria</taxon>
        <taxon>Pseudomonadati</taxon>
        <taxon>Pseudomonadota</taxon>
        <taxon>Gammaproteobacteria</taxon>
        <taxon>Alteromonadales</taxon>
        <taxon>Ferrimonadaceae</taxon>
        <taxon>Ferrimonas</taxon>
    </lineage>
</organism>
<dbReference type="InterPro" id="IPR027385">
    <property type="entry name" value="Beta-barrel_OMP"/>
</dbReference>
<feature type="chain" id="PRO_5009915043" evidence="2">
    <location>
        <begin position="19"/>
        <end position="177"/>
    </location>
</feature>
<proteinExistence type="predicted"/>
<gene>
    <name evidence="4" type="ORF">SAMN02745129_3613</name>
</gene>
<name>A0A1M5XQH1_9GAMM</name>
<evidence type="ECO:0000313" key="5">
    <source>
        <dbReference type="Proteomes" id="UP000184268"/>
    </source>
</evidence>
<dbReference type="EMBL" id="FQXG01000006">
    <property type="protein sequence ID" value="SHI02095.1"/>
    <property type="molecule type" value="Genomic_DNA"/>
</dbReference>
<protein>
    <submittedName>
        <fullName evidence="4">Opacity protein</fullName>
    </submittedName>
</protein>
<dbReference type="SUPFAM" id="SSF56925">
    <property type="entry name" value="OMPA-like"/>
    <property type="match status" value="1"/>
</dbReference>
<feature type="signal peptide" evidence="2">
    <location>
        <begin position="1"/>
        <end position="18"/>
    </location>
</feature>
<sequence>MRPLLGVVLLLMFSPAQADWEWDFLTRGHWYTGLQVGYTETKIDAGTAHPVTLHALGGYQFNPYLGIETRIGLGLNDDTVVDDVEAGIDSYYGLYLTGTWPLTDWVKLYGLLGATNLDLEANDQPSQRSDSATDLSYGVGFSLYATEQLSLNLEVISWVEKGRFDVSALNFGVRYDF</sequence>
<keyword evidence="5" id="KW-1185">Reference proteome</keyword>
<dbReference type="Proteomes" id="UP000184268">
    <property type="component" value="Unassembled WGS sequence"/>
</dbReference>
<evidence type="ECO:0000313" key="4">
    <source>
        <dbReference type="EMBL" id="SHI02095.1"/>
    </source>
</evidence>
<feature type="domain" description="Outer membrane protein beta-barrel" evidence="3">
    <location>
        <begin position="8"/>
        <end position="177"/>
    </location>
</feature>
<dbReference type="Gene3D" id="2.40.160.20">
    <property type="match status" value="1"/>
</dbReference>
<accession>A0A1M5XQH1</accession>
<keyword evidence="1 2" id="KW-0732">Signal</keyword>
<dbReference type="STRING" id="299255.SAMN02745129_3613"/>
<reference evidence="4 5" key="1">
    <citation type="submission" date="2016-11" db="EMBL/GenBank/DDBJ databases">
        <authorList>
            <person name="Jaros S."/>
            <person name="Januszkiewicz K."/>
            <person name="Wedrychowicz H."/>
        </authorList>
    </citation>
    <scope>NUCLEOTIDE SEQUENCE [LARGE SCALE GENOMIC DNA]</scope>
    <source>
        <strain evidence="4 5">DSM 16917</strain>
    </source>
</reference>
<dbReference type="OrthoDB" id="6362488at2"/>
<evidence type="ECO:0000259" key="3">
    <source>
        <dbReference type="Pfam" id="PF13505"/>
    </source>
</evidence>
<evidence type="ECO:0000256" key="2">
    <source>
        <dbReference type="SAM" id="SignalP"/>
    </source>
</evidence>
<dbReference type="InterPro" id="IPR011250">
    <property type="entry name" value="OMP/PagP_B-barrel"/>
</dbReference>
<dbReference type="RefSeq" id="WP_067659723.1">
    <property type="nucleotide sequence ID" value="NZ_FQXG01000006.1"/>
</dbReference>
<dbReference type="Pfam" id="PF13505">
    <property type="entry name" value="OMP_b-brl"/>
    <property type="match status" value="1"/>
</dbReference>
<dbReference type="AlphaFoldDB" id="A0A1M5XQH1"/>
<evidence type="ECO:0000256" key="1">
    <source>
        <dbReference type="ARBA" id="ARBA00022729"/>
    </source>
</evidence>